<accession>A0ABV3P616</accession>
<dbReference type="PANTHER" id="PTHR22789">
    <property type="entry name" value="FUCULOSE PHOSPHATE ALDOLASE"/>
    <property type="match status" value="1"/>
</dbReference>
<dbReference type="Pfam" id="PF00596">
    <property type="entry name" value="Aldolase_II"/>
    <property type="match status" value="1"/>
</dbReference>
<evidence type="ECO:0000256" key="1">
    <source>
        <dbReference type="ARBA" id="ARBA00022723"/>
    </source>
</evidence>
<feature type="domain" description="Class II aldolase/adducin N-terminal" evidence="3">
    <location>
        <begin position="13"/>
        <end position="186"/>
    </location>
</feature>
<dbReference type="PANTHER" id="PTHR22789:SF0">
    <property type="entry name" value="3-OXO-TETRONATE 4-PHOSPHATE DECARBOXYLASE-RELATED"/>
    <property type="match status" value="1"/>
</dbReference>
<dbReference type="Gene3D" id="3.40.225.10">
    <property type="entry name" value="Class II aldolase/adducin N-terminal domain"/>
    <property type="match status" value="1"/>
</dbReference>
<reference evidence="4 5" key="1">
    <citation type="submission" date="2024-07" db="EMBL/GenBank/DDBJ databases">
        <authorList>
            <person name="Thanompreechachai J."/>
            <person name="Duangmal K."/>
        </authorList>
    </citation>
    <scope>NUCLEOTIDE SEQUENCE [LARGE SCALE GENOMIC DNA]</scope>
    <source>
        <strain evidence="4 5">KCTC 19886</strain>
    </source>
</reference>
<proteinExistence type="predicted"/>
<evidence type="ECO:0000256" key="2">
    <source>
        <dbReference type="ARBA" id="ARBA00023239"/>
    </source>
</evidence>
<evidence type="ECO:0000313" key="4">
    <source>
        <dbReference type="EMBL" id="MEW9265072.1"/>
    </source>
</evidence>
<organism evidence="4 5">
    <name type="scientific">Kineococcus endophyticus</name>
    <dbReference type="NCBI Taxonomy" id="1181883"/>
    <lineage>
        <taxon>Bacteria</taxon>
        <taxon>Bacillati</taxon>
        <taxon>Actinomycetota</taxon>
        <taxon>Actinomycetes</taxon>
        <taxon>Kineosporiales</taxon>
        <taxon>Kineosporiaceae</taxon>
        <taxon>Kineococcus</taxon>
    </lineage>
</organism>
<keyword evidence="1" id="KW-0479">Metal-binding</keyword>
<sequence length="222" mass="23075">MNRPLDDLAPVRQQVADTCKALARDGLVVGTAGNVSVRVGDLVVISPSGLDYEAMTGADVGVHRMDGEPVDAPLKPSSELPLHLAVYESSAHTAVVHTHAPASTALSTLVDEVPASHYYTALFGGGIRVAPYATFGSDDLATGVADALRDRTAALMGNHGAVVVGNDLAKTLSLVAYLEYVCDVQLRAMATGLPVRTLAADEIARVAEGLAGYGQSRRSPSR</sequence>
<dbReference type="RefSeq" id="WP_367637988.1">
    <property type="nucleotide sequence ID" value="NZ_JBFNQN010000006.1"/>
</dbReference>
<dbReference type="EMBL" id="JBFNQN010000006">
    <property type="protein sequence ID" value="MEW9265072.1"/>
    <property type="molecule type" value="Genomic_DNA"/>
</dbReference>
<gene>
    <name evidence="4" type="ORF">AB1207_09960</name>
</gene>
<evidence type="ECO:0000259" key="3">
    <source>
        <dbReference type="SMART" id="SM01007"/>
    </source>
</evidence>
<keyword evidence="5" id="KW-1185">Reference proteome</keyword>
<dbReference type="SMART" id="SM01007">
    <property type="entry name" value="Aldolase_II"/>
    <property type="match status" value="1"/>
</dbReference>
<dbReference type="InterPro" id="IPR036409">
    <property type="entry name" value="Aldolase_II/adducin_N_sf"/>
</dbReference>
<dbReference type="InterPro" id="IPR001303">
    <property type="entry name" value="Aldolase_II/adducin_N"/>
</dbReference>
<protein>
    <submittedName>
        <fullName evidence="4">Class II aldolase/adducin family protein</fullName>
    </submittedName>
</protein>
<dbReference type="InterPro" id="IPR050197">
    <property type="entry name" value="Aldolase_class_II_sugar_metab"/>
</dbReference>
<dbReference type="Proteomes" id="UP001555826">
    <property type="component" value="Unassembled WGS sequence"/>
</dbReference>
<keyword evidence="2" id="KW-0456">Lyase</keyword>
<dbReference type="SUPFAM" id="SSF53639">
    <property type="entry name" value="AraD/HMP-PK domain-like"/>
    <property type="match status" value="1"/>
</dbReference>
<comment type="caution">
    <text evidence="4">The sequence shown here is derived from an EMBL/GenBank/DDBJ whole genome shotgun (WGS) entry which is preliminary data.</text>
</comment>
<name>A0ABV3P616_9ACTN</name>
<evidence type="ECO:0000313" key="5">
    <source>
        <dbReference type="Proteomes" id="UP001555826"/>
    </source>
</evidence>